<reference evidence="1 2" key="1">
    <citation type="submission" date="2018-08" db="EMBL/GenBank/DDBJ databases">
        <title>Genome and evolution of the arbuscular mycorrhizal fungus Diversispora epigaea (formerly Glomus versiforme) and its bacterial endosymbionts.</title>
        <authorList>
            <person name="Sun X."/>
            <person name="Fei Z."/>
            <person name="Harrison M."/>
        </authorList>
    </citation>
    <scope>NUCLEOTIDE SEQUENCE [LARGE SCALE GENOMIC DNA]</scope>
    <source>
        <strain evidence="1 2">IT104</strain>
    </source>
</reference>
<comment type="caution">
    <text evidence="1">The sequence shown here is derived from an EMBL/GenBank/DDBJ whole genome shotgun (WGS) entry which is preliminary data.</text>
</comment>
<dbReference type="AlphaFoldDB" id="A0A397J774"/>
<name>A0A397J774_9GLOM</name>
<organism evidence="1 2">
    <name type="scientific">Diversispora epigaea</name>
    <dbReference type="NCBI Taxonomy" id="1348612"/>
    <lineage>
        <taxon>Eukaryota</taxon>
        <taxon>Fungi</taxon>
        <taxon>Fungi incertae sedis</taxon>
        <taxon>Mucoromycota</taxon>
        <taxon>Glomeromycotina</taxon>
        <taxon>Glomeromycetes</taxon>
        <taxon>Diversisporales</taxon>
        <taxon>Diversisporaceae</taxon>
        <taxon>Diversispora</taxon>
    </lineage>
</organism>
<accession>A0A397J774</accession>
<gene>
    <name evidence="1" type="ORF">Glove_108g44</name>
</gene>
<proteinExistence type="predicted"/>
<sequence>MSSLGDICLERLKVLFLTRRVPDDDNFKKLLKEIYGNIKNEDLSDHLIVAHKKFNGFRYEFKKEVINLSKEFLKG</sequence>
<evidence type="ECO:0000313" key="1">
    <source>
        <dbReference type="EMBL" id="RHZ82568.1"/>
    </source>
</evidence>
<dbReference type="Proteomes" id="UP000266861">
    <property type="component" value="Unassembled WGS sequence"/>
</dbReference>
<evidence type="ECO:0000313" key="2">
    <source>
        <dbReference type="Proteomes" id="UP000266861"/>
    </source>
</evidence>
<dbReference type="EMBL" id="PQFF01000101">
    <property type="protein sequence ID" value="RHZ82568.1"/>
    <property type="molecule type" value="Genomic_DNA"/>
</dbReference>
<protein>
    <submittedName>
        <fullName evidence="1">Uncharacterized protein</fullName>
    </submittedName>
</protein>
<keyword evidence="2" id="KW-1185">Reference proteome</keyword>